<dbReference type="OrthoDB" id="121347at2759"/>
<organism evidence="1 2">
    <name type="scientific">Phytophthora palmivora</name>
    <dbReference type="NCBI Taxonomy" id="4796"/>
    <lineage>
        <taxon>Eukaryota</taxon>
        <taxon>Sar</taxon>
        <taxon>Stramenopiles</taxon>
        <taxon>Oomycota</taxon>
        <taxon>Peronosporomycetes</taxon>
        <taxon>Peronosporales</taxon>
        <taxon>Peronosporaceae</taxon>
        <taxon>Phytophthora</taxon>
    </lineage>
</organism>
<sequence length="156" mass="18090">MLVGHQIRVLIRHFTLPWLFRSTGRKRLAVSPPRFKVDEALISLDLPEIQAPNSVIRADKELHEVNFDGSARVKRGRAYSTILSKLYGWTVMKARSTYAEDLTINEAERPALNPNVLREVEVQDIRIDRIRHTQNDEAWISELKKHLIGKRQDLTQ</sequence>
<reference evidence="1 2" key="1">
    <citation type="journal article" date="2017" name="Genome Biol. Evol.">
        <title>Phytophthora megakarya and P. palmivora, closely related causal agents of cacao black pod rot, underwent increases in genome sizes and gene numbers by different mechanisms.</title>
        <authorList>
            <person name="Ali S.S."/>
            <person name="Shao J."/>
            <person name="Lary D.J."/>
            <person name="Kronmiller B."/>
            <person name="Shen D."/>
            <person name="Strem M.D."/>
            <person name="Amoako-Attah I."/>
            <person name="Akrofi A.Y."/>
            <person name="Begoude B.A."/>
            <person name="Ten Hoopen G.M."/>
            <person name="Coulibaly K."/>
            <person name="Kebe B.I."/>
            <person name="Melnick R.L."/>
            <person name="Guiltinan M.J."/>
            <person name="Tyler B.M."/>
            <person name="Meinhardt L.W."/>
            <person name="Bailey B.A."/>
        </authorList>
    </citation>
    <scope>NUCLEOTIDE SEQUENCE [LARGE SCALE GENOMIC DNA]</scope>
    <source>
        <strain evidence="2">sbr112.9</strain>
    </source>
</reference>
<keyword evidence="1" id="KW-0548">Nucleotidyltransferase</keyword>
<dbReference type="Proteomes" id="UP000237271">
    <property type="component" value="Unassembled WGS sequence"/>
</dbReference>
<proteinExistence type="predicted"/>
<keyword evidence="1" id="KW-0695">RNA-directed DNA polymerase</keyword>
<gene>
    <name evidence="1" type="ORF">PHPALM_4000</name>
</gene>
<comment type="caution">
    <text evidence="1">The sequence shown here is derived from an EMBL/GenBank/DDBJ whole genome shotgun (WGS) entry which is preliminary data.</text>
</comment>
<evidence type="ECO:0000313" key="2">
    <source>
        <dbReference type="Proteomes" id="UP000237271"/>
    </source>
</evidence>
<dbReference type="AlphaFoldDB" id="A0A2P4YL46"/>
<accession>A0A2P4YL46</accession>
<keyword evidence="1" id="KW-0808">Transferase</keyword>
<dbReference type="GO" id="GO:0003964">
    <property type="term" value="F:RNA-directed DNA polymerase activity"/>
    <property type="evidence" value="ECO:0007669"/>
    <property type="project" value="UniProtKB-KW"/>
</dbReference>
<name>A0A2P4YL46_9STRA</name>
<dbReference type="EMBL" id="NCKW01001997">
    <property type="protein sequence ID" value="POM78469.1"/>
    <property type="molecule type" value="Genomic_DNA"/>
</dbReference>
<protein>
    <submittedName>
        <fullName evidence="1">Reverse transcriptase</fullName>
    </submittedName>
</protein>
<evidence type="ECO:0000313" key="1">
    <source>
        <dbReference type="EMBL" id="POM78469.1"/>
    </source>
</evidence>
<keyword evidence="2" id="KW-1185">Reference proteome</keyword>